<proteinExistence type="predicted"/>
<accession>A0ABV0KNM4</accession>
<name>A0ABV0KNM4_9CYAN</name>
<dbReference type="PANTHER" id="PTHR38731">
    <property type="entry name" value="LIPL45-RELATED LIPOPROTEIN-RELATED"/>
    <property type="match status" value="1"/>
</dbReference>
<evidence type="ECO:0000256" key="2">
    <source>
        <dbReference type="SAM" id="SignalP"/>
    </source>
</evidence>
<organism evidence="4 5">
    <name type="scientific">Stenomitos frigidus AS-A4</name>
    <dbReference type="NCBI Taxonomy" id="2933935"/>
    <lineage>
        <taxon>Bacteria</taxon>
        <taxon>Bacillati</taxon>
        <taxon>Cyanobacteriota</taxon>
        <taxon>Cyanophyceae</taxon>
        <taxon>Leptolyngbyales</taxon>
        <taxon>Leptolyngbyaceae</taxon>
        <taxon>Stenomitos</taxon>
    </lineage>
</organism>
<feature type="signal peptide" evidence="2">
    <location>
        <begin position="1"/>
        <end position="31"/>
    </location>
</feature>
<dbReference type="RefSeq" id="WP_206756005.1">
    <property type="nucleotide sequence ID" value="NZ_JAMPLM010000014.1"/>
</dbReference>
<keyword evidence="5" id="KW-1185">Reference proteome</keyword>
<dbReference type="InterPro" id="IPR006860">
    <property type="entry name" value="FecR"/>
</dbReference>
<evidence type="ECO:0000313" key="5">
    <source>
        <dbReference type="Proteomes" id="UP001476950"/>
    </source>
</evidence>
<keyword evidence="2" id="KW-0732">Signal</keyword>
<protein>
    <submittedName>
        <fullName evidence="4">FecR family protein</fullName>
    </submittedName>
</protein>
<comment type="caution">
    <text evidence="4">The sequence shown here is derived from an EMBL/GenBank/DDBJ whole genome shotgun (WGS) entry which is preliminary data.</text>
</comment>
<feature type="chain" id="PRO_5047261193" evidence="2">
    <location>
        <begin position="32"/>
        <end position="436"/>
    </location>
</feature>
<gene>
    <name evidence="4" type="ORF">NDI38_16145</name>
</gene>
<evidence type="ECO:0000256" key="1">
    <source>
        <dbReference type="SAM" id="MobiDB-lite"/>
    </source>
</evidence>
<feature type="domain" description="FecR protein" evidence="3">
    <location>
        <begin position="70"/>
        <end position="144"/>
    </location>
</feature>
<evidence type="ECO:0000259" key="3">
    <source>
        <dbReference type="Pfam" id="PF04773"/>
    </source>
</evidence>
<feature type="compositionally biased region" description="Low complexity" evidence="1">
    <location>
        <begin position="325"/>
        <end position="338"/>
    </location>
</feature>
<reference evidence="4 5" key="1">
    <citation type="submission" date="2022-04" db="EMBL/GenBank/DDBJ databases">
        <title>Positive selection, recombination, and allopatry shape intraspecific diversity of widespread and dominant cyanobacteria.</title>
        <authorList>
            <person name="Wei J."/>
            <person name="Shu W."/>
            <person name="Hu C."/>
        </authorList>
    </citation>
    <scope>NUCLEOTIDE SEQUENCE [LARGE SCALE GENOMIC DNA]</scope>
    <source>
        <strain evidence="4 5">AS-A4</strain>
    </source>
</reference>
<dbReference type="Pfam" id="PF04773">
    <property type="entry name" value="FecR"/>
    <property type="match status" value="1"/>
</dbReference>
<feature type="region of interest" description="Disordered" evidence="1">
    <location>
        <begin position="316"/>
        <end position="436"/>
    </location>
</feature>
<evidence type="ECO:0000313" key="4">
    <source>
        <dbReference type="EMBL" id="MEP1059970.1"/>
    </source>
</evidence>
<feature type="compositionally biased region" description="Low complexity" evidence="1">
    <location>
        <begin position="400"/>
        <end position="409"/>
    </location>
</feature>
<feature type="compositionally biased region" description="Low complexity" evidence="1">
    <location>
        <begin position="418"/>
        <end position="429"/>
    </location>
</feature>
<dbReference type="Proteomes" id="UP001476950">
    <property type="component" value="Unassembled WGS sequence"/>
</dbReference>
<dbReference type="EMBL" id="JAMPLM010000014">
    <property type="protein sequence ID" value="MEP1059970.1"/>
    <property type="molecule type" value="Genomic_DNA"/>
</dbReference>
<sequence length="436" mass="44202">MVKRSMFSHFAPCIALSIWGAAVLLPSVAHAEVPLNRAVIASLRNKVELLLKNQARRSAKVRDTLVPGDALSTARAALAELRFNDGSLARIGGQALFRFLPKTRTFNLSNGTLLLLVPPGRGQTRIQTPNAAAGIRGSALFVRYLPDTDVTLIGALTDSGIEITNRDRTQTQPLEAGQIAVVVKDRIEQVYRFDLKTFYDSSDLVNGLDLQRSAPSNGTGTLVDQAIAAVRTETSEAVKTQASLGIFNGATAADGQPLAPNANASQGNQTTSIRPLDQLTAPASPSALPNNYLFVSPTFALPTAFPPTVAIPTPPNSAAGTAPIPGSVGTGTVPTGNIPGQGGPPPGQVGNTPGQGGGPPPGQVGNTPGQGGGPPPGQVGNTPGQAGDTPGRGLPPGQAGTTPGQSGNTPGQGGGLPPGQAGTTPGQSGNTPGQAR</sequence>